<dbReference type="EMBL" id="CP009286">
    <property type="protein sequence ID" value="AIQ62689.1"/>
    <property type="molecule type" value="Genomic_DNA"/>
</dbReference>
<protein>
    <submittedName>
        <fullName evidence="1">Uncharacterized protein</fullName>
    </submittedName>
</protein>
<evidence type="ECO:0000313" key="1">
    <source>
        <dbReference type="EMBL" id="AIQ62689.1"/>
    </source>
</evidence>
<keyword evidence="2" id="KW-1185">Reference proteome</keyword>
<dbReference type="STRING" id="169760.PSTEL_05835"/>
<dbReference type="Proteomes" id="UP000029507">
    <property type="component" value="Chromosome"/>
</dbReference>
<organism evidence="1 2">
    <name type="scientific">Paenibacillus stellifer</name>
    <dbReference type="NCBI Taxonomy" id="169760"/>
    <lineage>
        <taxon>Bacteria</taxon>
        <taxon>Bacillati</taxon>
        <taxon>Bacillota</taxon>
        <taxon>Bacilli</taxon>
        <taxon>Bacillales</taxon>
        <taxon>Paenibacillaceae</taxon>
        <taxon>Paenibacillus</taxon>
    </lineage>
</organism>
<dbReference type="RefSeq" id="WP_038694037.1">
    <property type="nucleotide sequence ID" value="NZ_CP009286.1"/>
</dbReference>
<proteinExistence type="predicted"/>
<dbReference type="OrthoDB" id="2632905at2"/>
<dbReference type="AlphaFoldDB" id="A0A089N1V5"/>
<sequence>MPSSIQPAYIWSRDCVFSGKPQKNVLLVEWKGAVQQGAGGKKSQRITARSVELRIWPEPHVSLTGLQGCRSVTGGERGLVLSLGDIRAGQSKCLAFEFMLDSREPGHHETLWLQWRYSRRQGERCREMPVQKLTLEYTRHTGYLNAASSFYVEKHLELLRTEEVIDKASELYASGQKTAAKELLRRHGDKLLLLGIRTGDNELAREAQSLYMQSDRELFLERDVNKDRDCIVKDERIVGKYS</sequence>
<name>A0A089N1V5_9BACL</name>
<accession>A0A089N1V5</accession>
<dbReference type="KEGG" id="pste:PSTEL_05835"/>
<gene>
    <name evidence="1" type="ORF">PSTEL_05835</name>
</gene>
<evidence type="ECO:0000313" key="2">
    <source>
        <dbReference type="Proteomes" id="UP000029507"/>
    </source>
</evidence>
<reference evidence="1 2" key="1">
    <citation type="submission" date="2014-08" db="EMBL/GenBank/DDBJ databases">
        <title>Comparative genomics of the Paenibacillus odorifer group.</title>
        <authorList>
            <person name="den Bakker H.C."/>
            <person name="Tsai Y.-C."/>
            <person name="Martin N."/>
            <person name="Korlach J."/>
            <person name="Wiedmann M."/>
        </authorList>
    </citation>
    <scope>NUCLEOTIDE SEQUENCE [LARGE SCALE GENOMIC DNA]</scope>
    <source>
        <strain evidence="1 2">DSM 14472</strain>
    </source>
</reference>
<dbReference type="HOGENOM" id="CLU_1218794_0_0_9"/>